<name>A0A6J7BMR8_9ZZZZ</name>
<evidence type="ECO:0000313" key="1">
    <source>
        <dbReference type="EMBL" id="CAB4846947.1"/>
    </source>
</evidence>
<reference evidence="1" key="1">
    <citation type="submission" date="2020-05" db="EMBL/GenBank/DDBJ databases">
        <authorList>
            <person name="Chiriac C."/>
            <person name="Salcher M."/>
            <person name="Ghai R."/>
            <person name="Kavagutti S V."/>
        </authorList>
    </citation>
    <scope>NUCLEOTIDE SEQUENCE</scope>
</reference>
<protein>
    <submittedName>
        <fullName evidence="1">Unannotated protein</fullName>
    </submittedName>
</protein>
<evidence type="ECO:0000313" key="2">
    <source>
        <dbReference type="EMBL" id="CAB4933471.1"/>
    </source>
</evidence>
<organism evidence="1">
    <name type="scientific">freshwater metagenome</name>
    <dbReference type="NCBI Taxonomy" id="449393"/>
    <lineage>
        <taxon>unclassified sequences</taxon>
        <taxon>metagenomes</taxon>
        <taxon>ecological metagenomes</taxon>
    </lineage>
</organism>
<proteinExistence type="predicted"/>
<dbReference type="EMBL" id="CAFBND010000016">
    <property type="protein sequence ID" value="CAB4933471.1"/>
    <property type="molecule type" value="Genomic_DNA"/>
</dbReference>
<sequence>MSRIFSPTLDGRFAPVHVIGMAATEFVPEHDAALDELVFAAMSAALAECGLRKQDLGLSVQASLDVYDGRSISSGLTTAAAGGYLSDSYRIEGDGGLAITAAAQAVASGDVDVAAAVAVFNPEISGSPERRRAFLEQLSSLAFEPLFDRPVGMTAQTSWALHAAKAVEAGEMSIHDLAALAAEEISRGASRRSVRSGPITADDVLASAALAWPLHELMLPAPSAGAAAVILAAPARAARAIGRSLVITGLGHGTGDYTWSGEWLRDPAAATGRAAREAYRSAGVRDPEREIDVVEMSSPTPALHAPVLAALGLGSLARERVNPSGGMASNYPGVVNGVLRLLEAADWLEAHGGRAAVHSSDTLSGLVADDVTVLVVEAA</sequence>
<dbReference type="GO" id="GO:0016746">
    <property type="term" value="F:acyltransferase activity"/>
    <property type="evidence" value="ECO:0007669"/>
    <property type="project" value="InterPro"/>
</dbReference>
<dbReference type="Gene3D" id="3.40.47.10">
    <property type="match status" value="1"/>
</dbReference>
<dbReference type="AlphaFoldDB" id="A0A6J7BMR8"/>
<dbReference type="PANTHER" id="PTHR42870:SF1">
    <property type="entry name" value="NON-SPECIFIC LIPID-TRANSFER PROTEIN-LIKE 2"/>
    <property type="match status" value="1"/>
</dbReference>
<accession>A0A6J7BMR8</accession>
<dbReference type="PANTHER" id="PTHR42870">
    <property type="entry name" value="ACETYL-COA C-ACETYLTRANSFERASE"/>
    <property type="match status" value="1"/>
</dbReference>
<gene>
    <name evidence="1" type="ORF">UFOPK3268_00337</name>
    <name evidence="2" type="ORF">UFOPK3752_00583</name>
</gene>
<dbReference type="EMBL" id="CAFBIZ010000025">
    <property type="protein sequence ID" value="CAB4846947.1"/>
    <property type="molecule type" value="Genomic_DNA"/>
</dbReference>
<dbReference type="SUPFAM" id="SSF53901">
    <property type="entry name" value="Thiolase-like"/>
    <property type="match status" value="1"/>
</dbReference>
<dbReference type="InterPro" id="IPR016039">
    <property type="entry name" value="Thiolase-like"/>
</dbReference>